<feature type="transmembrane region" description="Helical" evidence="3">
    <location>
        <begin position="407"/>
        <end position="434"/>
    </location>
</feature>
<proteinExistence type="predicted"/>
<keyword evidence="3" id="KW-0812">Transmembrane</keyword>
<dbReference type="Gene3D" id="1.20.1250.20">
    <property type="entry name" value="MFS general substrate transporter like domains"/>
    <property type="match status" value="2"/>
</dbReference>
<protein>
    <recommendedName>
        <fullName evidence="4">Major facilitator superfamily (MFS) profile domain-containing protein</fullName>
    </recommendedName>
</protein>
<evidence type="ECO:0000256" key="3">
    <source>
        <dbReference type="SAM" id="Phobius"/>
    </source>
</evidence>
<feature type="region of interest" description="Disordered" evidence="2">
    <location>
        <begin position="234"/>
        <end position="306"/>
    </location>
</feature>
<name>A0A8K0D9F7_IGNLU</name>
<feature type="transmembrane region" description="Helical" evidence="3">
    <location>
        <begin position="353"/>
        <end position="371"/>
    </location>
</feature>
<feature type="compositionally biased region" description="Low complexity" evidence="2">
    <location>
        <begin position="287"/>
        <end position="300"/>
    </location>
</feature>
<feature type="compositionally biased region" description="Low complexity" evidence="2">
    <location>
        <begin position="97"/>
        <end position="113"/>
    </location>
</feature>
<dbReference type="PANTHER" id="PTHR11360">
    <property type="entry name" value="MONOCARBOXYLATE TRANSPORTER"/>
    <property type="match status" value="1"/>
</dbReference>
<feature type="transmembrane region" description="Helical" evidence="3">
    <location>
        <begin position="813"/>
        <end position="830"/>
    </location>
</feature>
<dbReference type="FunFam" id="1.20.1250.20:FF:000505">
    <property type="entry name" value="Predicted protein"/>
    <property type="match status" value="1"/>
</dbReference>
<dbReference type="PROSITE" id="PS50850">
    <property type="entry name" value="MFS"/>
    <property type="match status" value="1"/>
</dbReference>
<keyword evidence="3" id="KW-1133">Transmembrane helix</keyword>
<dbReference type="InterPro" id="IPR020846">
    <property type="entry name" value="MFS_dom"/>
</dbReference>
<feature type="compositionally biased region" description="Basic residues" evidence="2">
    <location>
        <begin position="507"/>
        <end position="517"/>
    </location>
</feature>
<dbReference type="InterPro" id="IPR036259">
    <property type="entry name" value="MFS_trans_sf"/>
</dbReference>
<dbReference type="SUPFAM" id="SSF103473">
    <property type="entry name" value="MFS general substrate transporter"/>
    <property type="match status" value="1"/>
</dbReference>
<accession>A0A8K0D9F7</accession>
<feature type="transmembrane region" description="Helical" evidence="3">
    <location>
        <begin position="313"/>
        <end position="333"/>
    </location>
</feature>
<comment type="subcellular location">
    <subcellularLocation>
        <location evidence="1">Membrane</location>
        <topology evidence="1">Multi-pass membrane protein</topology>
    </subcellularLocation>
</comment>
<feature type="compositionally biased region" description="Polar residues" evidence="2">
    <location>
        <begin position="265"/>
        <end position="276"/>
    </location>
</feature>
<evidence type="ECO:0000313" key="5">
    <source>
        <dbReference type="EMBL" id="KAF2899477.1"/>
    </source>
</evidence>
<keyword evidence="6" id="KW-1185">Reference proteome</keyword>
<dbReference type="FunFam" id="1.20.1250.20:FF:000727">
    <property type="entry name" value="AGAP001782-PA"/>
    <property type="match status" value="1"/>
</dbReference>
<gene>
    <name evidence="5" type="ORF">ILUMI_06690</name>
</gene>
<dbReference type="GO" id="GO:0008028">
    <property type="term" value="F:monocarboxylic acid transmembrane transporter activity"/>
    <property type="evidence" value="ECO:0007669"/>
    <property type="project" value="TreeGrafter"/>
</dbReference>
<dbReference type="PANTHER" id="PTHR11360:SF260">
    <property type="entry name" value="MFS DOMAIN-CONTAINING PROTEIN"/>
    <property type="match status" value="1"/>
</dbReference>
<dbReference type="OrthoDB" id="410267at2759"/>
<dbReference type="GO" id="GO:0016020">
    <property type="term" value="C:membrane"/>
    <property type="evidence" value="ECO:0007669"/>
    <property type="project" value="UniProtKB-SubCell"/>
</dbReference>
<comment type="caution">
    <text evidence="5">The sequence shown here is derived from an EMBL/GenBank/DDBJ whole genome shotgun (WGS) entry which is preliminary data.</text>
</comment>
<sequence>MAQYSMDTVSQLSATDFNQVNGKINQSACSANSPVRVQSENVQSVPNYSVVDSCVNSLPPSYEEVVPSKAFVNEKATSIPINDVVVSAVDKCANSKLFSNSSNSSKRSNNITSENSLDNHFDVSHLPSYKNGNVKKSRKPFNATNGSIVNRNNNYQPNTLNKSKEMSPLLPTTNSPEKPSTKNDRSSLQLKLNQSNVTSKPKLVVKTLHENPIHSVDNPQETDLLLENTSNSIFSSKQPDLLNKKNNTKPESDDEDRPVLHVQFHNEQNETASSAAPTKEPCPTPPSSLSSSSSSSSSESIDISEARPPDGGWGWVIVAASFVVNLIADGITFSFGVIYHEFLKYFGEDKSKVAWIGSLFMAMPLLSGPIASFLTDRYGCRKVTMFGSLLASTGFIASSFANSTEVLYLTFGAVAGLGLSLCYVASVVIVAYYFDKKRSFATGLAVCGSGIGTFIFAPLIQKLLDEYGWRGTTLILAGLFLNLAVCGALMRDLPWTSYKNKSVAMERRRKRSLKRKSKNDSSADTFSVSNSTNTASALQPITETNEKNEDDEDKENEQDRLFSSLVNLPTYVHNGEKVPIEVLELLSTHKNVYNVLLQNYPSLLAPSRSFSDSGRLHKAHLATKTPIQPSPLTADVPPVPSPSPSTTDAAYLWWLKRNEITPPRMNPQKKLPTAYLKDLRVHRLSLTYRGAMLNINRYRLRASSCPDIYRNSMTTIAKEKMQWYAGLWDFWDLLVDIIDVSYFANPKYLLFAISNFLLYTWYDVEYMYLTDYASKMGFSDTDASMLVAVIGIVNMFGEIILGWAGDRPWINPGLVYAICMCLCGAVTAFVPLTTDYWVLSALVGGFGFFIAANYSLTCSILVELITLERFTNAYGLLLLVQGVANLIGPPLAGWISDVRDSYDLSFYLAGIFIALSGLLLMVLPATNRYKKFQSLQKQASTDGSINGNNIPKEPKCHHTITSCIIGNINKDHVTENHV</sequence>
<feature type="transmembrane region" description="Helical" evidence="3">
    <location>
        <begin position="784"/>
        <end position="801"/>
    </location>
</feature>
<feature type="region of interest" description="Disordered" evidence="2">
    <location>
        <begin position="506"/>
        <end position="557"/>
    </location>
</feature>
<dbReference type="AlphaFoldDB" id="A0A8K0D9F7"/>
<feature type="transmembrane region" description="Helical" evidence="3">
    <location>
        <begin position="441"/>
        <end position="461"/>
    </location>
</feature>
<evidence type="ECO:0000313" key="6">
    <source>
        <dbReference type="Proteomes" id="UP000801492"/>
    </source>
</evidence>
<feature type="compositionally biased region" description="Polar residues" evidence="2">
    <location>
        <begin position="142"/>
        <end position="161"/>
    </location>
</feature>
<feature type="compositionally biased region" description="Polar residues" evidence="2">
    <location>
        <begin position="186"/>
        <end position="195"/>
    </location>
</feature>
<dbReference type="CDD" id="cd17352">
    <property type="entry name" value="MFS_MCT_SLC16"/>
    <property type="match status" value="1"/>
</dbReference>
<feature type="transmembrane region" description="Helical" evidence="3">
    <location>
        <begin position="874"/>
        <end position="892"/>
    </location>
</feature>
<feature type="compositionally biased region" description="Polar residues" evidence="2">
    <location>
        <begin position="523"/>
        <end position="541"/>
    </location>
</feature>
<dbReference type="InterPro" id="IPR050327">
    <property type="entry name" value="Proton-linked_MCT"/>
</dbReference>
<dbReference type="InterPro" id="IPR011701">
    <property type="entry name" value="MFS"/>
</dbReference>
<dbReference type="Proteomes" id="UP000801492">
    <property type="component" value="Unassembled WGS sequence"/>
</dbReference>
<dbReference type="Pfam" id="PF07690">
    <property type="entry name" value="MFS_1"/>
    <property type="match status" value="2"/>
</dbReference>
<feature type="transmembrane region" description="Helical" evidence="3">
    <location>
        <begin position="904"/>
        <end position="923"/>
    </location>
</feature>
<evidence type="ECO:0000256" key="2">
    <source>
        <dbReference type="SAM" id="MobiDB-lite"/>
    </source>
</evidence>
<organism evidence="5 6">
    <name type="scientific">Ignelater luminosus</name>
    <name type="common">Cucubano</name>
    <name type="synonym">Pyrophorus luminosus</name>
    <dbReference type="NCBI Taxonomy" id="2038154"/>
    <lineage>
        <taxon>Eukaryota</taxon>
        <taxon>Metazoa</taxon>
        <taxon>Ecdysozoa</taxon>
        <taxon>Arthropoda</taxon>
        <taxon>Hexapoda</taxon>
        <taxon>Insecta</taxon>
        <taxon>Pterygota</taxon>
        <taxon>Neoptera</taxon>
        <taxon>Endopterygota</taxon>
        <taxon>Coleoptera</taxon>
        <taxon>Polyphaga</taxon>
        <taxon>Elateriformia</taxon>
        <taxon>Elateroidea</taxon>
        <taxon>Elateridae</taxon>
        <taxon>Agrypninae</taxon>
        <taxon>Pyrophorini</taxon>
        <taxon>Ignelater</taxon>
    </lineage>
</organism>
<dbReference type="EMBL" id="VTPC01002789">
    <property type="protein sequence ID" value="KAF2899477.1"/>
    <property type="molecule type" value="Genomic_DNA"/>
</dbReference>
<evidence type="ECO:0000256" key="1">
    <source>
        <dbReference type="ARBA" id="ARBA00004141"/>
    </source>
</evidence>
<feature type="transmembrane region" description="Helical" evidence="3">
    <location>
        <begin position="467"/>
        <end position="490"/>
    </location>
</feature>
<feature type="transmembrane region" description="Helical" evidence="3">
    <location>
        <begin position="748"/>
        <end position="764"/>
    </location>
</feature>
<feature type="domain" description="Major facilitator superfamily (MFS) profile" evidence="4">
    <location>
        <begin position="314"/>
        <end position="928"/>
    </location>
</feature>
<reference evidence="5" key="1">
    <citation type="submission" date="2019-08" db="EMBL/GenBank/DDBJ databases">
        <title>The genome of the North American firefly Photinus pyralis.</title>
        <authorList>
            <consortium name="Photinus pyralis genome working group"/>
            <person name="Fallon T.R."/>
            <person name="Sander Lower S.E."/>
            <person name="Weng J.-K."/>
        </authorList>
    </citation>
    <scope>NUCLEOTIDE SEQUENCE</scope>
    <source>
        <strain evidence="5">TRF0915ILg1</strain>
        <tissue evidence="5">Whole body</tissue>
    </source>
</reference>
<feature type="region of interest" description="Disordered" evidence="2">
    <location>
        <begin position="97"/>
        <end position="195"/>
    </location>
</feature>
<evidence type="ECO:0000259" key="4">
    <source>
        <dbReference type="PROSITE" id="PS50850"/>
    </source>
</evidence>
<keyword evidence="3" id="KW-0472">Membrane</keyword>
<feature type="transmembrane region" description="Helical" evidence="3">
    <location>
        <begin position="383"/>
        <end position="401"/>
    </location>
</feature>
<feature type="transmembrane region" description="Helical" evidence="3">
    <location>
        <begin position="836"/>
        <end position="862"/>
    </location>
</feature>